<dbReference type="AlphaFoldDB" id="A0A060JNM9"/>
<dbReference type="RefSeq" id="WP_038503421.1">
    <property type="nucleotide sequence ID" value="NZ_CP007490.1"/>
</dbReference>
<keyword evidence="2" id="KW-1185">Reference proteome</keyword>
<protein>
    <recommendedName>
        <fullName evidence="3">Alpha/beta hydrolase family</fullName>
    </recommendedName>
</protein>
<dbReference type="OrthoDB" id="4790882at2"/>
<reference evidence="1 2" key="1">
    <citation type="journal article" date="2014" name="Int. J. Syst. Evol. Microbiol.">
        <title>Rhodoluna lacicola gen. nov., sp. nov., a planktonic freshwater bacterium with stream-lined genome.</title>
        <authorList>
            <person name="Hahn M."/>
            <person name="Schmidt J."/>
            <person name="Taipale S.J."/>
            <person name="Doolittle W.F."/>
            <person name="Koll U."/>
        </authorList>
    </citation>
    <scope>NUCLEOTIDE SEQUENCE [LARGE SCALE GENOMIC DNA]</scope>
    <source>
        <strain evidence="1 2">MWH-Ta8</strain>
    </source>
</reference>
<accession>A0A060JNM9</accession>
<dbReference type="Proteomes" id="UP000067708">
    <property type="component" value="Chromosome"/>
</dbReference>
<evidence type="ECO:0000313" key="2">
    <source>
        <dbReference type="Proteomes" id="UP000067708"/>
    </source>
</evidence>
<organism evidence="1 2">
    <name type="scientific">Rhodoluna lacicola</name>
    <dbReference type="NCBI Taxonomy" id="529884"/>
    <lineage>
        <taxon>Bacteria</taxon>
        <taxon>Bacillati</taxon>
        <taxon>Actinomycetota</taxon>
        <taxon>Actinomycetes</taxon>
        <taxon>Micrococcales</taxon>
        <taxon>Microbacteriaceae</taxon>
        <taxon>Luna cluster</taxon>
        <taxon>Luna-1 subcluster</taxon>
        <taxon>Rhodoluna</taxon>
    </lineage>
</organism>
<gene>
    <name evidence="1" type="ORF">Rhola_00013840</name>
</gene>
<dbReference type="EMBL" id="CP007490">
    <property type="protein sequence ID" value="AIC48173.1"/>
    <property type="molecule type" value="Genomic_DNA"/>
</dbReference>
<dbReference type="SUPFAM" id="SSF53474">
    <property type="entry name" value="alpha/beta-Hydrolases"/>
    <property type="match status" value="1"/>
</dbReference>
<evidence type="ECO:0008006" key="3">
    <source>
        <dbReference type="Google" id="ProtNLM"/>
    </source>
</evidence>
<dbReference type="eggNOG" id="COG1075">
    <property type="taxonomic scope" value="Bacteria"/>
</dbReference>
<name>A0A060JNM9_9MICO</name>
<evidence type="ECO:0000313" key="1">
    <source>
        <dbReference type="EMBL" id="AIC48173.1"/>
    </source>
</evidence>
<dbReference type="STRING" id="529884.Rhola_00013840"/>
<dbReference type="InterPro" id="IPR029058">
    <property type="entry name" value="AB_hydrolase_fold"/>
</dbReference>
<proteinExistence type="predicted"/>
<sequence>MAIVSYGGDPAIVATRAEIERIQTGLATVANLLGDQVEPHDFLNNPLKRIGLAMELPAVQERIRFLMQALDAAANEYFDGEGLLARELTDLGLISAPIIAGGLIGLANEVGMFREHKVTATPVDKFWRSAPLGLEGLGKRLEQISGQGNIVVERYGTRFVAYLPGTQTWSPIGLGNPIDFTSNLQAMKGPGLAASERGVQLALAAAGATAGSRILLVGHSQGGLIGANIALNDKRVKGLVTFGAPISQLAEKLPVPTVAIQHKNDIVPKLGLKANPLALNLVTVERVLPISTPLAAVLEAHEIENYTKTAELADKSQDFGLSRVRDQLLGDFWPNGSIGVETGETTVFELKRVD</sequence>
<dbReference type="KEGG" id="rla:Rhola_00013840"/>
<dbReference type="HOGENOM" id="CLU_782733_0_0_11"/>
<dbReference type="Gene3D" id="3.40.50.1820">
    <property type="entry name" value="alpha/beta hydrolase"/>
    <property type="match status" value="1"/>
</dbReference>